<evidence type="ECO:0000256" key="7">
    <source>
        <dbReference type="SAM" id="Phobius"/>
    </source>
</evidence>
<keyword evidence="7" id="KW-0472">Membrane</keyword>
<evidence type="ECO:0000256" key="1">
    <source>
        <dbReference type="ARBA" id="ARBA00022679"/>
    </source>
</evidence>
<proteinExistence type="predicted"/>
<keyword evidence="2" id="KW-0547">Nucleotide-binding</keyword>
<sequence length="469" mass="49712">MDGMRLRRALARAWYLILVGALCGAAGGYVVYTRATPTYQASAQYVVGYSATRVGLDETTQRVLSAQRATTLIQIATTVPVIQDALKAAGLPNDAPTVTASGEDSNSFLTITVTDTDPQGAAQIANAYGSILLPQMVRLVGPIDKDVRLQVVAPAVPPRSQASPVLAHDLGYGLIAGLVLGLLIALAREMLDMSVRESDDVVAASGLTLLAAVPYSQPKVRLPTDRDPRSIRAEAYRQIRTAITSSQPTPQVIAVTSATSGEGKTTVTCNVATAFARAGHRVAVVDADLRRSSVSEVMDVPPGHPGLSEILLGRETLSETILMTNEELPDVLLAGEPVQDPSEHLASATFAGLVAELRTTYDFVFIDTPPVIPVTDALVVSPLCDAVVIVARIGYTTPARIRRAMTALTQVRAVTLGVVANCARGNADRDYRYGYASYYERGPRKPEGDSTTAPPTTPGKRANRGSHAR</sequence>
<keyword evidence="1" id="KW-0808">Transferase</keyword>
<keyword evidence="10" id="KW-1185">Reference proteome</keyword>
<feature type="transmembrane region" description="Helical" evidence="7">
    <location>
        <begin position="12"/>
        <end position="32"/>
    </location>
</feature>
<dbReference type="GO" id="GO:0004715">
    <property type="term" value="F:non-membrane spanning protein tyrosine kinase activity"/>
    <property type="evidence" value="ECO:0007669"/>
    <property type="project" value="UniProtKB-EC"/>
</dbReference>
<keyword evidence="5" id="KW-0829">Tyrosine-protein kinase</keyword>
<dbReference type="GO" id="GO:0005886">
    <property type="term" value="C:plasma membrane"/>
    <property type="evidence" value="ECO:0007669"/>
    <property type="project" value="TreeGrafter"/>
</dbReference>
<evidence type="ECO:0000313" key="10">
    <source>
        <dbReference type="Proteomes" id="UP000271573"/>
    </source>
</evidence>
<dbReference type="Gene3D" id="3.40.50.300">
    <property type="entry name" value="P-loop containing nucleotide triphosphate hydrolases"/>
    <property type="match status" value="1"/>
</dbReference>
<dbReference type="Proteomes" id="UP000271573">
    <property type="component" value="Chromosome"/>
</dbReference>
<dbReference type="NCBIfam" id="TIGR01007">
    <property type="entry name" value="eps_fam"/>
    <property type="match status" value="1"/>
</dbReference>
<evidence type="ECO:0000259" key="8">
    <source>
        <dbReference type="Pfam" id="PF13614"/>
    </source>
</evidence>
<dbReference type="Pfam" id="PF13614">
    <property type="entry name" value="AAA_31"/>
    <property type="match status" value="1"/>
</dbReference>
<keyword evidence="7" id="KW-1133">Transmembrane helix</keyword>
<gene>
    <name evidence="9" type="ORF">Back2_13670</name>
</gene>
<accession>A0A3G9IDM7</accession>
<keyword evidence="7" id="KW-0812">Transmembrane</keyword>
<evidence type="ECO:0000313" key="9">
    <source>
        <dbReference type="EMBL" id="BBH17080.1"/>
    </source>
</evidence>
<keyword evidence="3" id="KW-0418">Kinase</keyword>
<dbReference type="PANTHER" id="PTHR32309">
    <property type="entry name" value="TYROSINE-PROTEIN KINASE"/>
    <property type="match status" value="1"/>
</dbReference>
<evidence type="ECO:0000256" key="4">
    <source>
        <dbReference type="ARBA" id="ARBA00022840"/>
    </source>
</evidence>
<feature type="domain" description="AAA" evidence="8">
    <location>
        <begin position="251"/>
        <end position="394"/>
    </location>
</feature>
<feature type="region of interest" description="Disordered" evidence="6">
    <location>
        <begin position="440"/>
        <end position="469"/>
    </location>
</feature>
<dbReference type="GO" id="GO:0005524">
    <property type="term" value="F:ATP binding"/>
    <property type="evidence" value="ECO:0007669"/>
    <property type="project" value="UniProtKB-KW"/>
</dbReference>
<feature type="transmembrane region" description="Helical" evidence="7">
    <location>
        <begin position="170"/>
        <end position="187"/>
    </location>
</feature>
<dbReference type="CDD" id="cd05387">
    <property type="entry name" value="BY-kinase"/>
    <property type="match status" value="1"/>
</dbReference>
<evidence type="ECO:0000256" key="2">
    <source>
        <dbReference type="ARBA" id="ARBA00022741"/>
    </source>
</evidence>
<evidence type="ECO:0000256" key="3">
    <source>
        <dbReference type="ARBA" id="ARBA00022777"/>
    </source>
</evidence>
<dbReference type="PANTHER" id="PTHR32309:SF31">
    <property type="entry name" value="CAPSULAR EXOPOLYSACCHARIDE FAMILY"/>
    <property type="match status" value="1"/>
</dbReference>
<dbReference type="EMBL" id="AP019307">
    <property type="protein sequence ID" value="BBH17080.1"/>
    <property type="molecule type" value="Genomic_DNA"/>
</dbReference>
<reference evidence="9 10" key="1">
    <citation type="submission" date="2018-11" db="EMBL/GenBank/DDBJ databases">
        <title>Complete genome sequence of Nocardioides baekrokdamisoli strain KCTC 39748.</title>
        <authorList>
            <person name="Kang S.W."/>
            <person name="Lee K.C."/>
            <person name="Kim K.K."/>
            <person name="Kim J.S."/>
            <person name="Kim D.S."/>
            <person name="Ko S.H."/>
            <person name="Yang S.H."/>
            <person name="Shin Y.K."/>
            <person name="Lee J.S."/>
        </authorList>
    </citation>
    <scope>NUCLEOTIDE SEQUENCE [LARGE SCALE GENOMIC DNA]</scope>
    <source>
        <strain evidence="9 10">KCTC 39748</strain>
    </source>
</reference>
<keyword evidence="4" id="KW-0067">ATP-binding</keyword>
<evidence type="ECO:0000256" key="5">
    <source>
        <dbReference type="ARBA" id="ARBA00023137"/>
    </source>
</evidence>
<dbReference type="InterPro" id="IPR005702">
    <property type="entry name" value="Wzc-like_C"/>
</dbReference>
<dbReference type="KEGG" id="nbe:Back2_13670"/>
<dbReference type="SUPFAM" id="SSF52540">
    <property type="entry name" value="P-loop containing nucleoside triphosphate hydrolases"/>
    <property type="match status" value="1"/>
</dbReference>
<dbReference type="InterPro" id="IPR050445">
    <property type="entry name" value="Bact_polysacc_biosynth/exp"/>
</dbReference>
<organism evidence="9 10">
    <name type="scientific">Nocardioides baekrokdamisoli</name>
    <dbReference type="NCBI Taxonomy" id="1804624"/>
    <lineage>
        <taxon>Bacteria</taxon>
        <taxon>Bacillati</taxon>
        <taxon>Actinomycetota</taxon>
        <taxon>Actinomycetes</taxon>
        <taxon>Propionibacteriales</taxon>
        <taxon>Nocardioidaceae</taxon>
        <taxon>Nocardioides</taxon>
    </lineage>
</organism>
<dbReference type="InterPro" id="IPR027417">
    <property type="entry name" value="P-loop_NTPase"/>
</dbReference>
<name>A0A3G9IDM7_9ACTN</name>
<dbReference type="InterPro" id="IPR025669">
    <property type="entry name" value="AAA_dom"/>
</dbReference>
<dbReference type="AlphaFoldDB" id="A0A3G9IDM7"/>
<evidence type="ECO:0000256" key="6">
    <source>
        <dbReference type="SAM" id="MobiDB-lite"/>
    </source>
</evidence>
<protein>
    <submittedName>
        <fullName evidence="9">Capsular exopolysaccharide biosynthesis protein</fullName>
    </submittedName>
</protein>